<keyword evidence="7" id="KW-1185">Reference proteome</keyword>
<keyword evidence="3 5" id="KW-1133">Transmembrane helix</keyword>
<evidence type="ECO:0000256" key="1">
    <source>
        <dbReference type="ARBA" id="ARBA00004167"/>
    </source>
</evidence>
<dbReference type="PANTHER" id="PTHR12988:SF6">
    <property type="entry name" value="SPHINGOMYELIN PHOSPHODIESTERASE 4"/>
    <property type="match status" value="1"/>
</dbReference>
<evidence type="ECO:0008006" key="8">
    <source>
        <dbReference type="Google" id="ProtNLM"/>
    </source>
</evidence>
<dbReference type="InterPro" id="IPR024129">
    <property type="entry name" value="Sphingomy_SMPD4"/>
</dbReference>
<evidence type="ECO:0000256" key="3">
    <source>
        <dbReference type="ARBA" id="ARBA00022989"/>
    </source>
</evidence>
<protein>
    <recommendedName>
        <fullName evidence="8">Sphingomyelin phosphodiesterase 4</fullName>
    </recommendedName>
</protein>
<evidence type="ECO:0000313" key="6">
    <source>
        <dbReference type="EMBL" id="CAK8697602.1"/>
    </source>
</evidence>
<evidence type="ECO:0000256" key="4">
    <source>
        <dbReference type="ARBA" id="ARBA00023136"/>
    </source>
</evidence>
<keyword evidence="4 5" id="KW-0472">Membrane</keyword>
<dbReference type="PANTHER" id="PTHR12988">
    <property type="entry name" value="SPHINGOMYELIN PHOSPHODIESTERASE 4"/>
    <property type="match status" value="1"/>
</dbReference>
<comment type="subcellular location">
    <subcellularLocation>
        <location evidence="1">Membrane</location>
        <topology evidence="1">Single-pass membrane protein</topology>
    </subcellularLocation>
</comment>
<dbReference type="Proteomes" id="UP001642483">
    <property type="component" value="Unassembled WGS sequence"/>
</dbReference>
<evidence type="ECO:0000313" key="7">
    <source>
        <dbReference type="Proteomes" id="UP001642483"/>
    </source>
</evidence>
<dbReference type="EMBL" id="CAWYQH010000163">
    <property type="protein sequence ID" value="CAK8697602.1"/>
    <property type="molecule type" value="Genomic_DNA"/>
</dbReference>
<evidence type="ECO:0000256" key="5">
    <source>
        <dbReference type="SAM" id="Phobius"/>
    </source>
</evidence>
<feature type="transmembrane region" description="Helical" evidence="5">
    <location>
        <begin position="746"/>
        <end position="768"/>
    </location>
</feature>
<reference evidence="6 7" key="1">
    <citation type="submission" date="2024-02" db="EMBL/GenBank/DDBJ databases">
        <authorList>
            <person name="Daric V."/>
            <person name="Darras S."/>
        </authorList>
    </citation>
    <scope>NUCLEOTIDE SEQUENCE [LARGE SCALE GENOMIC DNA]</scope>
</reference>
<keyword evidence="2 5" id="KW-0812">Transmembrane</keyword>
<feature type="transmembrane region" description="Helical" evidence="5">
    <location>
        <begin position="720"/>
        <end position="739"/>
    </location>
</feature>
<accession>A0ABP0H1G9</accession>
<organism evidence="6 7">
    <name type="scientific">Clavelina lepadiformis</name>
    <name type="common">Light-bulb sea squirt</name>
    <name type="synonym">Ascidia lepadiformis</name>
    <dbReference type="NCBI Taxonomy" id="159417"/>
    <lineage>
        <taxon>Eukaryota</taxon>
        <taxon>Metazoa</taxon>
        <taxon>Chordata</taxon>
        <taxon>Tunicata</taxon>
        <taxon>Ascidiacea</taxon>
        <taxon>Aplousobranchia</taxon>
        <taxon>Clavelinidae</taxon>
        <taxon>Clavelina</taxon>
    </lineage>
</organism>
<proteinExistence type="predicted"/>
<dbReference type="Pfam" id="PF14724">
    <property type="entry name" value="mit_SMPDase"/>
    <property type="match status" value="3"/>
</dbReference>
<name>A0ABP0H1G9_CLALP</name>
<sequence>MMFCLLTNKKMNFEQSTASSNPFTAALLKPALSEKCQLLTKLIQESNIKVLHQNFSALVQDIFGLHSSGWGIQHINPQQCSFECNILKEFLSCKGPMLRLVHKLQAESMLFRYDFPYSLLPPTFVNVPDGQQRIMQQIQNISFGATQFSNGTSNLKGQACIRVSAFEFYFYHFAYCITFATPLPPSQQQPHLYQQMNLKPDENLYFSLVDDYLMYFLPLDGSCPPNMRSPETNTQSTLRSQWMPNVSSMLRKTAAEQTNRLGVTTNEIWRSDLLVHIMVEFWLGQCHVQKQSARTQLPPTEDLLRAVRRLVKHMHYFVNVNTSSLVLSQLNDSQMDQFKQNIMCNCLQPRLFEFLSYCFDIWPLNNTFRIVLETWLSYIQPWRYINISNPDGQGEQRLSDSREVANVWYHFIASNLQFYNKLFYDSITRFLRMDLSRQANSMLLYRVAKIFSQPNLLSMIEEAEAATYGGEYQPMYCPSPGSYIALPRSVEVTRPPYLISSEELRKVVNQLLIVCQQALGTVKINTKQQAPDSASRILGFIGLSSLADVGDRNFSDSSWKKSEQQINDSMLMFVAMFDLGLPDLDRSYHWENDCGNPLGPEAPDCSIGEDGNIHLSQLGRYELMNNIKKLPVQPNCDPELQPIRSFENPTLVRLCYKVSTEINKKYGHMFQGWSSRNDFVGKLAKHCLNPYAFDDNSPHKYQQAAQKVLPPARLSLRFVAHYRIISYILLYFLFGWLFGTSIISSLFFLVVICILYCILKVFVTEYIFKP</sequence>
<gene>
    <name evidence="6" type="ORF">CVLEPA_LOCUS31110</name>
</gene>
<evidence type="ECO:0000256" key="2">
    <source>
        <dbReference type="ARBA" id="ARBA00022692"/>
    </source>
</evidence>
<comment type="caution">
    <text evidence="6">The sequence shown here is derived from an EMBL/GenBank/DDBJ whole genome shotgun (WGS) entry which is preliminary data.</text>
</comment>